<dbReference type="PROSITE" id="PS51257">
    <property type="entry name" value="PROKAR_LIPOPROTEIN"/>
    <property type="match status" value="1"/>
</dbReference>
<evidence type="ECO:0000256" key="1">
    <source>
        <dbReference type="SAM" id="SignalP"/>
    </source>
</evidence>
<name>A0A336KKX2_CULSO</name>
<evidence type="ECO:0000313" key="3">
    <source>
        <dbReference type="EMBL" id="SSX04891.1"/>
    </source>
</evidence>
<dbReference type="VEuPathDB" id="VectorBase:CSON012121"/>
<dbReference type="OMA" id="RWLFKEP"/>
<dbReference type="EMBL" id="UFQS01000555">
    <property type="protein sequence ID" value="SSX04891.1"/>
    <property type="molecule type" value="Genomic_DNA"/>
</dbReference>
<organism evidence="3">
    <name type="scientific">Culicoides sonorensis</name>
    <name type="common">Biting midge</name>
    <dbReference type="NCBI Taxonomy" id="179676"/>
    <lineage>
        <taxon>Eukaryota</taxon>
        <taxon>Metazoa</taxon>
        <taxon>Ecdysozoa</taxon>
        <taxon>Arthropoda</taxon>
        <taxon>Hexapoda</taxon>
        <taxon>Insecta</taxon>
        <taxon>Pterygota</taxon>
        <taxon>Neoptera</taxon>
        <taxon>Endopterygota</taxon>
        <taxon>Diptera</taxon>
        <taxon>Nematocera</taxon>
        <taxon>Chironomoidea</taxon>
        <taxon>Ceratopogonidae</taxon>
        <taxon>Ceratopogoninae</taxon>
        <taxon>Culicoides</taxon>
        <taxon>Monoculicoides</taxon>
    </lineage>
</organism>
<gene>
    <name evidence="3" type="primary">CSON012121</name>
</gene>
<proteinExistence type="predicted"/>
<dbReference type="SMART" id="SM00457">
    <property type="entry name" value="MACPF"/>
    <property type="match status" value="1"/>
</dbReference>
<dbReference type="AlphaFoldDB" id="A0A336KKX2"/>
<protein>
    <submittedName>
        <fullName evidence="3">CSON012121 protein</fullName>
    </submittedName>
</protein>
<feature type="chain" id="PRO_5033778063" evidence="1">
    <location>
        <begin position="28"/>
        <end position="345"/>
    </location>
</feature>
<evidence type="ECO:0000313" key="4">
    <source>
        <dbReference type="EMBL" id="SSX25254.1"/>
    </source>
</evidence>
<reference evidence="4" key="2">
    <citation type="submission" date="2018-07" db="EMBL/GenBank/DDBJ databases">
        <authorList>
            <person name="Quirk P.G."/>
            <person name="Krulwich T.A."/>
        </authorList>
    </citation>
    <scope>NUCLEOTIDE SEQUENCE</scope>
</reference>
<dbReference type="InterPro" id="IPR020864">
    <property type="entry name" value="MACPF"/>
</dbReference>
<sequence>MLKPLKCLSFPALALTILFACFSSSTAQLRLGKTVNIFIRYGYLSISMKVISYNDTERWLFKEPTKTIFKNVEALHDVVEEPRPGVFNGDFHMEFCDNKRQLFQAYFRDFHIELLDSPWRAFTDGWHPEIAAKKLGINSSFIYGDYCYVLVRVSKFHETEKLIPVLPANQPLENETIGKIRNVTMGDTTSAVQFMNKFGTHYIHSYTTGNSLYQVFVFTKAKYQHLKERLKAKGVAALSKVDLYNYFAPWYSEHIGSIRCASGNSTVEKWASRKLRLSYYLFTYSSLLKLHGNGNMLRNLDELLGNEAILHMELRSLDAIFKEPVKRRWFQEILNNYLKLWESNM</sequence>
<reference evidence="3" key="1">
    <citation type="submission" date="2018-04" db="EMBL/GenBank/DDBJ databases">
        <authorList>
            <person name="Go L.Y."/>
            <person name="Mitchell J.A."/>
        </authorList>
    </citation>
    <scope>NUCLEOTIDE SEQUENCE</scope>
    <source>
        <tissue evidence="3">Whole organism</tissue>
    </source>
</reference>
<keyword evidence="1" id="KW-0732">Signal</keyword>
<dbReference type="EMBL" id="UFQT01000555">
    <property type="protein sequence ID" value="SSX25254.1"/>
    <property type="molecule type" value="Genomic_DNA"/>
</dbReference>
<evidence type="ECO:0000259" key="2">
    <source>
        <dbReference type="SMART" id="SM00457"/>
    </source>
</evidence>
<accession>A0A336KKX2</accession>
<feature type="domain" description="MACPF" evidence="2">
    <location>
        <begin position="146"/>
        <end position="339"/>
    </location>
</feature>
<dbReference type="Pfam" id="PF01823">
    <property type="entry name" value="MACPF"/>
    <property type="match status" value="1"/>
</dbReference>
<feature type="signal peptide" evidence="1">
    <location>
        <begin position="1"/>
        <end position="27"/>
    </location>
</feature>